<dbReference type="GO" id="GO:0044874">
    <property type="term" value="P:lipoprotein localization to outer membrane"/>
    <property type="evidence" value="ECO:0007669"/>
    <property type="project" value="TreeGrafter"/>
</dbReference>
<dbReference type="Pfam" id="PF02687">
    <property type="entry name" value="FtsX"/>
    <property type="match status" value="1"/>
</dbReference>
<protein>
    <submittedName>
        <fullName evidence="10">FtsX-like permease family protein</fullName>
    </submittedName>
</protein>
<evidence type="ECO:0000256" key="3">
    <source>
        <dbReference type="ARBA" id="ARBA00022475"/>
    </source>
</evidence>
<feature type="transmembrane region" description="Helical" evidence="7">
    <location>
        <begin position="325"/>
        <end position="351"/>
    </location>
</feature>
<feature type="transmembrane region" description="Helical" evidence="7">
    <location>
        <begin position="374"/>
        <end position="396"/>
    </location>
</feature>
<comment type="caution">
    <text evidence="10">The sequence shown here is derived from an EMBL/GenBank/DDBJ whole genome shotgun (WGS) entry which is preliminary data.</text>
</comment>
<evidence type="ECO:0000256" key="4">
    <source>
        <dbReference type="ARBA" id="ARBA00022692"/>
    </source>
</evidence>
<evidence type="ECO:0000256" key="2">
    <source>
        <dbReference type="ARBA" id="ARBA00005236"/>
    </source>
</evidence>
<feature type="transmembrane region" description="Helical" evidence="7">
    <location>
        <begin position="279"/>
        <end position="304"/>
    </location>
</feature>
<evidence type="ECO:0000313" key="10">
    <source>
        <dbReference type="EMBL" id="HJE39872.1"/>
    </source>
</evidence>
<organism evidence="10 11">
    <name type="scientific">Candidatus Amulumruptor caecigallinarius</name>
    <dbReference type="NCBI Taxonomy" id="2109911"/>
    <lineage>
        <taxon>Bacteria</taxon>
        <taxon>Pseudomonadati</taxon>
        <taxon>Bacteroidota</taxon>
        <taxon>Bacteroidia</taxon>
        <taxon>Bacteroidales</taxon>
        <taxon>Muribaculaceae</taxon>
        <taxon>Candidatus Amulumruptor</taxon>
    </lineage>
</organism>
<gene>
    <name evidence="10" type="ORF">K8V47_08970</name>
</gene>
<sequence length="413" mass="44635">MYYPLFIANRLSLKVKGDRGAATGMTVGIVGVAMAVMIMILAMAIVTGFKHDIKRKLQGLNSDITLYHPDAYITLTPQLGTVLDEVAPGASVSVVTDRTGILKTSDQFQAVTFRGLDSGYDLGFLASTITHGSFDGFFSADEDEGVEPMVLSAAVGGILGVGVGDKLTAYFIENGDARVRRYRIIALYDTHFGDYDRGMVFVPKESLSFDDAMLAGKAGTSVLIDGLPENEITPVAQALYERLLAASADGDIDTFPVIDTLLHSQELYYNWLSLLDTNVVVILSLMGVVAAFTLISSLFILILRRVRMIGILRSLGAANRQVSDIFVILSLRVVGYGIVIGTVVGVALLWIQDAYHVLSLDAASYYLDYVPVLISWQQIAAVDLCVAVISLLVLLLPSRLVSSISPASVMRYE</sequence>
<evidence type="ECO:0000256" key="1">
    <source>
        <dbReference type="ARBA" id="ARBA00004651"/>
    </source>
</evidence>
<keyword evidence="6 7" id="KW-0472">Membrane</keyword>
<feature type="transmembrane region" description="Helical" evidence="7">
    <location>
        <begin position="21"/>
        <end position="46"/>
    </location>
</feature>
<keyword evidence="4 7" id="KW-0812">Transmembrane</keyword>
<comment type="subcellular location">
    <subcellularLocation>
        <location evidence="1">Cell membrane</location>
        <topology evidence="1">Multi-pass membrane protein</topology>
    </subcellularLocation>
</comment>
<dbReference type="InterPro" id="IPR051447">
    <property type="entry name" value="Lipoprotein-release_system"/>
</dbReference>
<keyword evidence="5 7" id="KW-1133">Transmembrane helix</keyword>
<dbReference type="Proteomes" id="UP000711407">
    <property type="component" value="Unassembled WGS sequence"/>
</dbReference>
<evidence type="ECO:0000259" key="9">
    <source>
        <dbReference type="Pfam" id="PF12704"/>
    </source>
</evidence>
<dbReference type="InterPro" id="IPR025857">
    <property type="entry name" value="MacB_PCD"/>
</dbReference>
<evidence type="ECO:0000256" key="5">
    <source>
        <dbReference type="ARBA" id="ARBA00022989"/>
    </source>
</evidence>
<dbReference type="PANTHER" id="PTHR30489:SF0">
    <property type="entry name" value="LIPOPROTEIN-RELEASING SYSTEM TRANSMEMBRANE PROTEIN LOLE"/>
    <property type="match status" value="1"/>
</dbReference>
<dbReference type="InterPro" id="IPR003838">
    <property type="entry name" value="ABC3_permease_C"/>
</dbReference>
<feature type="domain" description="ABC3 transporter permease C-terminal" evidence="8">
    <location>
        <begin position="281"/>
        <end position="406"/>
    </location>
</feature>
<dbReference type="GO" id="GO:0098797">
    <property type="term" value="C:plasma membrane protein complex"/>
    <property type="evidence" value="ECO:0007669"/>
    <property type="project" value="TreeGrafter"/>
</dbReference>
<evidence type="ECO:0000313" key="11">
    <source>
        <dbReference type="Proteomes" id="UP000711407"/>
    </source>
</evidence>
<evidence type="ECO:0000259" key="8">
    <source>
        <dbReference type="Pfam" id="PF02687"/>
    </source>
</evidence>
<accession>A0A921EAE5</accession>
<dbReference type="EMBL" id="DYXT01000047">
    <property type="protein sequence ID" value="HJE39872.1"/>
    <property type="molecule type" value="Genomic_DNA"/>
</dbReference>
<reference evidence="10" key="1">
    <citation type="journal article" date="2021" name="PeerJ">
        <title>Extensive microbial diversity within the chicken gut microbiome revealed by metagenomics and culture.</title>
        <authorList>
            <person name="Gilroy R."/>
            <person name="Ravi A."/>
            <person name="Getino M."/>
            <person name="Pursley I."/>
            <person name="Horton D.L."/>
            <person name="Alikhan N.F."/>
            <person name="Baker D."/>
            <person name="Gharbi K."/>
            <person name="Hall N."/>
            <person name="Watson M."/>
            <person name="Adriaenssens E.M."/>
            <person name="Foster-Nyarko E."/>
            <person name="Jarju S."/>
            <person name="Secka A."/>
            <person name="Antonio M."/>
            <person name="Oren A."/>
            <person name="Chaudhuri R.R."/>
            <person name="La Ragione R."/>
            <person name="Hildebrand F."/>
            <person name="Pallen M.J."/>
        </authorList>
    </citation>
    <scope>NUCLEOTIDE SEQUENCE</scope>
    <source>
        <strain evidence="10">4100</strain>
    </source>
</reference>
<proteinExistence type="inferred from homology"/>
<evidence type="ECO:0000256" key="6">
    <source>
        <dbReference type="ARBA" id="ARBA00023136"/>
    </source>
</evidence>
<keyword evidence="3" id="KW-1003">Cell membrane</keyword>
<dbReference type="PANTHER" id="PTHR30489">
    <property type="entry name" value="LIPOPROTEIN-RELEASING SYSTEM TRANSMEMBRANE PROTEIN LOLE"/>
    <property type="match status" value="1"/>
</dbReference>
<feature type="domain" description="MacB-like periplasmic core" evidence="9">
    <location>
        <begin position="29"/>
        <end position="208"/>
    </location>
</feature>
<comment type="similarity">
    <text evidence="2">Belongs to the ABC-4 integral membrane protein family. LolC/E subfamily.</text>
</comment>
<evidence type="ECO:0000256" key="7">
    <source>
        <dbReference type="SAM" id="Phobius"/>
    </source>
</evidence>
<reference evidence="10" key="2">
    <citation type="submission" date="2021-09" db="EMBL/GenBank/DDBJ databases">
        <authorList>
            <person name="Gilroy R."/>
        </authorList>
    </citation>
    <scope>NUCLEOTIDE SEQUENCE</scope>
    <source>
        <strain evidence="10">4100</strain>
    </source>
</reference>
<dbReference type="Pfam" id="PF12704">
    <property type="entry name" value="MacB_PCD"/>
    <property type="match status" value="1"/>
</dbReference>
<name>A0A921EAE5_9BACT</name>
<dbReference type="AlphaFoldDB" id="A0A921EAE5"/>